<dbReference type="Proteomes" id="UP000292445">
    <property type="component" value="Unassembled WGS sequence"/>
</dbReference>
<evidence type="ECO:0000313" key="3">
    <source>
        <dbReference type="EMBL" id="RZS76978.1"/>
    </source>
</evidence>
<proteinExistence type="inferred from homology"/>
<dbReference type="InterPro" id="IPR042100">
    <property type="entry name" value="Bug_dom1"/>
</dbReference>
<dbReference type="RefSeq" id="WP_165404825.1">
    <property type="nucleotide sequence ID" value="NZ_SGXC01000004.1"/>
</dbReference>
<keyword evidence="2" id="KW-0732">Signal</keyword>
<keyword evidence="3" id="KW-0675">Receptor</keyword>
<feature type="signal peptide" evidence="2">
    <location>
        <begin position="1"/>
        <end position="26"/>
    </location>
</feature>
<dbReference type="PANTHER" id="PTHR42928">
    <property type="entry name" value="TRICARBOXYLATE-BINDING PROTEIN"/>
    <property type="match status" value="1"/>
</dbReference>
<dbReference type="PANTHER" id="PTHR42928:SF5">
    <property type="entry name" value="BLR1237 PROTEIN"/>
    <property type="match status" value="1"/>
</dbReference>
<dbReference type="Gene3D" id="3.40.190.150">
    <property type="entry name" value="Bordetella uptake gene, domain 1"/>
    <property type="match status" value="1"/>
</dbReference>
<protein>
    <submittedName>
        <fullName evidence="3">Tripartite-type tricarboxylate transporter receptor subunit TctC</fullName>
    </submittedName>
</protein>
<dbReference type="AlphaFoldDB" id="A0A4Q7N6N0"/>
<comment type="similarity">
    <text evidence="1">Belongs to the UPF0065 (bug) family.</text>
</comment>
<dbReference type="Gene3D" id="3.40.190.10">
    <property type="entry name" value="Periplasmic binding protein-like II"/>
    <property type="match status" value="1"/>
</dbReference>
<dbReference type="PIRSF" id="PIRSF017082">
    <property type="entry name" value="YflP"/>
    <property type="match status" value="1"/>
</dbReference>
<evidence type="ECO:0000313" key="4">
    <source>
        <dbReference type="Proteomes" id="UP000292445"/>
    </source>
</evidence>
<name>A0A4Q7N6N0_9BURK</name>
<feature type="chain" id="PRO_5020730912" evidence="2">
    <location>
        <begin position="27"/>
        <end position="331"/>
    </location>
</feature>
<gene>
    <name evidence="3" type="ORF">EV675_5701</name>
</gene>
<dbReference type="SUPFAM" id="SSF53850">
    <property type="entry name" value="Periplasmic binding protein-like II"/>
    <property type="match status" value="1"/>
</dbReference>
<dbReference type="Pfam" id="PF03401">
    <property type="entry name" value="TctC"/>
    <property type="match status" value="1"/>
</dbReference>
<sequence>MVHAFPFSAGLPLAVGLLVCCTGVQAQSDPAAPSTYPRRAVKIVVPYSPGTSADAIARRAAEQLSQRLGQNTYVENRPGASGTIGTGYAASAAPDGHTLMVGPTTLVITPAFRPTSYDPVKSFVPVGQIAESAQVVITGASTPAGNFKELVALLKARPDDASYASPGIASTAHLYTTVLQNMVGVKMRHIPASGLNTAIMDVVQGSVTMMIAPIEAARPLVASGKLKAIAQTGGTRSPLMADVPTLEELGYSGYRLAVWVGLYAPAGTPEPVVARLNRELKAIFDAPAMRTALADTGFNVVLGSPEDLGRLTRSEFDRWKQVIKAEGISPE</sequence>
<accession>A0A4Q7N6N0</accession>
<comment type="caution">
    <text evidence="3">The sequence shown here is derived from an EMBL/GenBank/DDBJ whole genome shotgun (WGS) entry which is preliminary data.</text>
</comment>
<dbReference type="InterPro" id="IPR005064">
    <property type="entry name" value="BUG"/>
</dbReference>
<reference evidence="3 4" key="1">
    <citation type="submission" date="2019-02" db="EMBL/GenBank/DDBJ databases">
        <title>Genomic Encyclopedia of Type Strains, Phase IV (KMG-IV): sequencing the most valuable type-strain genomes for metagenomic binning, comparative biology and taxonomic classification.</title>
        <authorList>
            <person name="Goeker M."/>
        </authorList>
    </citation>
    <scope>NUCLEOTIDE SEQUENCE [LARGE SCALE GENOMIC DNA]</scope>
    <source>
        <strain evidence="3 4">K24</strain>
    </source>
</reference>
<organism evidence="3 4">
    <name type="scientific">Pigmentiphaga kullae</name>
    <dbReference type="NCBI Taxonomy" id="151784"/>
    <lineage>
        <taxon>Bacteria</taxon>
        <taxon>Pseudomonadati</taxon>
        <taxon>Pseudomonadota</taxon>
        <taxon>Betaproteobacteria</taxon>
        <taxon>Burkholderiales</taxon>
        <taxon>Alcaligenaceae</taxon>
        <taxon>Pigmentiphaga</taxon>
    </lineage>
</organism>
<evidence type="ECO:0000256" key="1">
    <source>
        <dbReference type="ARBA" id="ARBA00006987"/>
    </source>
</evidence>
<dbReference type="EMBL" id="SGXC01000004">
    <property type="protein sequence ID" value="RZS76978.1"/>
    <property type="molecule type" value="Genomic_DNA"/>
</dbReference>
<keyword evidence="4" id="KW-1185">Reference proteome</keyword>
<evidence type="ECO:0000256" key="2">
    <source>
        <dbReference type="SAM" id="SignalP"/>
    </source>
</evidence>